<name>A0ABT8FLM1_9ACTN</name>
<protein>
    <submittedName>
        <fullName evidence="1">Uncharacterized protein</fullName>
    </submittedName>
</protein>
<organism evidence="1 2">
    <name type="scientific">Nocardioides oceani</name>
    <dbReference type="NCBI Taxonomy" id="3058369"/>
    <lineage>
        <taxon>Bacteria</taxon>
        <taxon>Bacillati</taxon>
        <taxon>Actinomycetota</taxon>
        <taxon>Actinomycetes</taxon>
        <taxon>Propionibacteriales</taxon>
        <taxon>Nocardioidaceae</taxon>
        <taxon>Nocardioides</taxon>
    </lineage>
</organism>
<keyword evidence="2" id="KW-1185">Reference proteome</keyword>
<evidence type="ECO:0000313" key="2">
    <source>
        <dbReference type="Proteomes" id="UP001168620"/>
    </source>
</evidence>
<dbReference type="RefSeq" id="WP_300954940.1">
    <property type="nucleotide sequence ID" value="NZ_JAUHJQ010000016.1"/>
</dbReference>
<proteinExistence type="predicted"/>
<gene>
    <name evidence="1" type="ORF">QWY28_21615</name>
</gene>
<accession>A0ABT8FLM1</accession>
<comment type="caution">
    <text evidence="1">The sequence shown here is derived from an EMBL/GenBank/DDBJ whole genome shotgun (WGS) entry which is preliminary data.</text>
</comment>
<evidence type="ECO:0000313" key="1">
    <source>
        <dbReference type="EMBL" id="MDN4175576.1"/>
    </source>
</evidence>
<sequence>MLADANALWREREAALVAAKEAVAYIENGWRRGDDTATAADLVNAQAEVTRCLSLIDGARFAAQRAKRGLVNDDPTLAASVVHALGGMLNGIPVKPLTVEPTVPDATDLPVAYVVDTNPETNGRSGEVEIVVYGPSYLGKPDGEAVAETMRKGGTSTDRLNTPRFHHAIHGDVHEYRAAFRVTRALPEYPHWSDVKEDASKATHDLAYNFGDYINVATAPTRIGIGSPLRIGWDFVSGRVLSSKPAGDGLTDNTVEIDMDLGAGRGVQGLTKSGWVEIRNDIQRDAARYLRDWAAIRAPHVQSAKMVRTDEGGGLSVINVRLTLTVRSRDNALTLADVDQ</sequence>
<dbReference type="EMBL" id="JAUHJQ010000016">
    <property type="protein sequence ID" value="MDN4175576.1"/>
    <property type="molecule type" value="Genomic_DNA"/>
</dbReference>
<reference evidence="1" key="1">
    <citation type="submission" date="2023-06" db="EMBL/GenBank/DDBJ databases">
        <title>Draft genome sequence of Nocardioides sp. SOB77.</title>
        <authorList>
            <person name="Zhang G."/>
        </authorList>
    </citation>
    <scope>NUCLEOTIDE SEQUENCE</scope>
    <source>
        <strain evidence="1">SOB77</strain>
    </source>
</reference>
<dbReference type="Proteomes" id="UP001168620">
    <property type="component" value="Unassembled WGS sequence"/>
</dbReference>